<feature type="transmembrane region" description="Helical" evidence="2">
    <location>
        <begin position="69"/>
        <end position="87"/>
    </location>
</feature>
<proteinExistence type="predicted"/>
<organism evidence="3 4">
    <name type="scientific">Venturia nashicola</name>
    <dbReference type="NCBI Taxonomy" id="86259"/>
    <lineage>
        <taxon>Eukaryota</taxon>
        <taxon>Fungi</taxon>
        <taxon>Dikarya</taxon>
        <taxon>Ascomycota</taxon>
        <taxon>Pezizomycotina</taxon>
        <taxon>Dothideomycetes</taxon>
        <taxon>Pleosporomycetidae</taxon>
        <taxon>Venturiales</taxon>
        <taxon>Venturiaceae</taxon>
        <taxon>Venturia</taxon>
    </lineage>
</organism>
<dbReference type="Proteomes" id="UP000298493">
    <property type="component" value="Unassembled WGS sequence"/>
</dbReference>
<evidence type="ECO:0000256" key="2">
    <source>
        <dbReference type="SAM" id="Phobius"/>
    </source>
</evidence>
<dbReference type="OrthoDB" id="10565679at2759"/>
<keyword evidence="4" id="KW-1185">Reference proteome</keyword>
<reference evidence="3 4" key="1">
    <citation type="submission" date="2019-04" db="EMBL/GenBank/DDBJ databases">
        <title>High contiguity whole genome sequence and gene annotation resource for two Venturia nashicola isolates.</title>
        <authorList>
            <person name="Prokchorchik M."/>
            <person name="Won K."/>
            <person name="Lee Y."/>
            <person name="Choi E.D."/>
            <person name="Segonzac C."/>
            <person name="Sohn K.H."/>
        </authorList>
    </citation>
    <scope>NUCLEOTIDE SEQUENCE [LARGE SCALE GENOMIC DNA]</scope>
    <source>
        <strain evidence="3 4">PRI2</strain>
    </source>
</reference>
<evidence type="ECO:0000313" key="3">
    <source>
        <dbReference type="EMBL" id="TID19670.1"/>
    </source>
</evidence>
<gene>
    <name evidence="3" type="ORF">E6O75_ATG07008</name>
</gene>
<keyword evidence="2" id="KW-0812">Transmembrane</keyword>
<evidence type="ECO:0000256" key="1">
    <source>
        <dbReference type="SAM" id="MobiDB-lite"/>
    </source>
</evidence>
<accession>A0A4Z1NUC2</accession>
<feature type="region of interest" description="Disordered" evidence="1">
    <location>
        <begin position="97"/>
        <end position="132"/>
    </location>
</feature>
<sequence>MDMPPPVYKLKDDPEALIPVPSEAKAVENRRLNNLGTPLASLLHLRLSPSSANGLEIELANERESRKGCIALAFLVILITWFAYGMIELSKHANNHTASNNATASNNGTASNNHTAPNYPTASNHSGPSSAN</sequence>
<protein>
    <submittedName>
        <fullName evidence="3">Uncharacterized protein</fullName>
    </submittedName>
</protein>
<dbReference type="AlphaFoldDB" id="A0A4Z1NUC2"/>
<comment type="caution">
    <text evidence="3">The sequence shown here is derived from an EMBL/GenBank/DDBJ whole genome shotgun (WGS) entry which is preliminary data.</text>
</comment>
<keyword evidence="2" id="KW-1133">Transmembrane helix</keyword>
<keyword evidence="2" id="KW-0472">Membrane</keyword>
<feature type="compositionally biased region" description="Polar residues" evidence="1">
    <location>
        <begin position="118"/>
        <end position="132"/>
    </location>
</feature>
<feature type="compositionally biased region" description="Low complexity" evidence="1">
    <location>
        <begin position="97"/>
        <end position="116"/>
    </location>
</feature>
<name>A0A4Z1NUC2_9PEZI</name>
<dbReference type="EMBL" id="SNSC02000012">
    <property type="protein sequence ID" value="TID19670.1"/>
    <property type="molecule type" value="Genomic_DNA"/>
</dbReference>
<evidence type="ECO:0000313" key="4">
    <source>
        <dbReference type="Proteomes" id="UP000298493"/>
    </source>
</evidence>